<dbReference type="SUPFAM" id="SSF51445">
    <property type="entry name" value="(Trans)glycosidases"/>
    <property type="match status" value="1"/>
</dbReference>
<gene>
    <name evidence="7" type="ORF">HMPREF1536_03244</name>
</gene>
<dbReference type="GO" id="GO:0005764">
    <property type="term" value="C:lysosome"/>
    <property type="evidence" value="ECO:0007669"/>
    <property type="project" value="TreeGrafter"/>
</dbReference>
<evidence type="ECO:0000256" key="1">
    <source>
        <dbReference type="ARBA" id="ARBA00007951"/>
    </source>
</evidence>
<dbReference type="PATRIC" id="fig|1203610.3.peg.3307"/>
<dbReference type="InterPro" id="IPR017853">
    <property type="entry name" value="GH"/>
</dbReference>
<dbReference type="STRING" id="1203610.HMPREF1536_03244"/>
<keyword evidence="4" id="KW-0378">Hydrolase</keyword>
<dbReference type="Proteomes" id="UP000033035">
    <property type="component" value="Unassembled WGS sequence"/>
</dbReference>
<organism evidence="7 8">
    <name type="scientific">Parabacteroides gordonii MS-1 = DSM 23371</name>
    <dbReference type="NCBI Taxonomy" id="1203610"/>
    <lineage>
        <taxon>Bacteria</taxon>
        <taxon>Pseudomonadati</taxon>
        <taxon>Bacteroidota</taxon>
        <taxon>Bacteroidia</taxon>
        <taxon>Bacteroidales</taxon>
        <taxon>Tannerellaceae</taxon>
        <taxon>Parabacteroides</taxon>
    </lineage>
</organism>
<dbReference type="RefSeq" id="WP_028726222.1">
    <property type="nucleotide sequence ID" value="NZ_AUAE01000008.1"/>
</dbReference>
<evidence type="ECO:0000256" key="4">
    <source>
        <dbReference type="ARBA" id="ARBA00022801"/>
    </source>
</evidence>
<dbReference type="Pfam" id="PF01120">
    <property type="entry name" value="Alpha_L_fucos"/>
    <property type="match status" value="1"/>
</dbReference>
<evidence type="ECO:0000256" key="5">
    <source>
        <dbReference type="ARBA" id="ARBA00023295"/>
    </source>
</evidence>
<keyword evidence="5" id="KW-0326">Glycosidase</keyword>
<dbReference type="GO" id="GO:0016139">
    <property type="term" value="P:glycoside catabolic process"/>
    <property type="evidence" value="ECO:0007669"/>
    <property type="project" value="TreeGrafter"/>
</dbReference>
<proteinExistence type="inferred from homology"/>
<dbReference type="HOGENOM" id="CLU_002934_7_2_10"/>
<evidence type="ECO:0000259" key="6">
    <source>
        <dbReference type="Pfam" id="PF01120"/>
    </source>
</evidence>
<dbReference type="GO" id="GO:0006004">
    <property type="term" value="P:fucose metabolic process"/>
    <property type="evidence" value="ECO:0007669"/>
    <property type="project" value="TreeGrafter"/>
</dbReference>
<evidence type="ECO:0000313" key="7">
    <source>
        <dbReference type="EMBL" id="KKB55769.1"/>
    </source>
</evidence>
<dbReference type="Gene3D" id="3.20.20.80">
    <property type="entry name" value="Glycosidases"/>
    <property type="match status" value="1"/>
</dbReference>
<evidence type="ECO:0000256" key="2">
    <source>
        <dbReference type="ARBA" id="ARBA00012662"/>
    </source>
</evidence>
<accession>A0A0F5JDC8</accession>
<keyword evidence="3" id="KW-0732">Signal</keyword>
<dbReference type="SMART" id="SM00812">
    <property type="entry name" value="Alpha_L_fucos"/>
    <property type="match status" value="1"/>
</dbReference>
<comment type="caution">
    <text evidence="7">The sequence shown here is derived from an EMBL/GenBank/DDBJ whole genome shotgun (WGS) entry which is preliminary data.</text>
</comment>
<name>A0A0F5JDC8_9BACT</name>
<dbReference type="AlphaFoldDB" id="A0A0F5JDC8"/>
<dbReference type="GO" id="GO:0004560">
    <property type="term" value="F:alpha-L-fucosidase activity"/>
    <property type="evidence" value="ECO:0007669"/>
    <property type="project" value="InterPro"/>
</dbReference>
<dbReference type="PANTHER" id="PTHR10030:SF37">
    <property type="entry name" value="ALPHA-L-FUCOSIDASE-RELATED"/>
    <property type="match status" value="1"/>
</dbReference>
<dbReference type="Gene3D" id="2.60.120.260">
    <property type="entry name" value="Galactose-binding domain-like"/>
    <property type="match status" value="1"/>
</dbReference>
<dbReference type="PANTHER" id="PTHR10030">
    <property type="entry name" value="ALPHA-L-FUCOSIDASE"/>
    <property type="match status" value="1"/>
</dbReference>
<dbReference type="InterPro" id="IPR057739">
    <property type="entry name" value="Glyco_hydro_29_N"/>
</dbReference>
<evidence type="ECO:0000256" key="3">
    <source>
        <dbReference type="ARBA" id="ARBA00022729"/>
    </source>
</evidence>
<sequence>MKQLIPILIFLLFLSGPPVQGQEKKIPLPTEAQLRWHNYERVMFVHYGPAAWQNREYDNFTTPLDRLKVADLDTDQWCEVAQSWGAKMVLFVAKHCGGFCWWQTETSDYGVKEIPWRNGKGDVLKDLSESCRKYGLDLGVYIYPGDDRWGAGIGSGGITQDPSKQETYNQVFRTQLTEVLSLYGPISEVWFDGNCRIPIKDILDRYAANSVIFQGKQANLRWVGNEDGYAPYPNWYTIKEEDLTTGVSTALHSDVDGDRYAPVEVDVPLLKNKGHKWFWAPGCDSLLMTQEQLMNLYYKSVGRGSVLLLNSTPDTTGLIPRSHAAVYQAFGREIENRFGHPVQQTAGKGNTFELDFATPTEINHCILQEDLKGGQRVLAYELEGYTREGKWISIYKGSSVGNKKIDHFPTLRLNKLRVRITRSKDTPLLKNFSAFQVSSPLSDLQDERQQDKPQVVDTWDAHTFNADNWTEITLDLTPFVNRIGEYELVFSRLATDYLSNKPSDLEFKDHELFMYGEKQVSSLILLPKTHTCRITRSQQTLDEFPTTLKMKVKYKGASSIGEITIKRLTY</sequence>
<keyword evidence="8" id="KW-1185">Reference proteome</keyword>
<dbReference type="EC" id="3.2.1.51" evidence="2"/>
<feature type="domain" description="Glycoside hydrolase family 29 N-terminal" evidence="6">
    <location>
        <begin position="38"/>
        <end position="332"/>
    </location>
</feature>
<dbReference type="InterPro" id="IPR000933">
    <property type="entry name" value="Glyco_hydro_29"/>
</dbReference>
<comment type="similarity">
    <text evidence="1">Belongs to the glycosyl hydrolase 29 family.</text>
</comment>
<reference evidence="7 8" key="1">
    <citation type="submission" date="2013-04" db="EMBL/GenBank/DDBJ databases">
        <title>The Genome Sequence of Parabacteroides gordonii DSM 23371.</title>
        <authorList>
            <consortium name="The Broad Institute Genomics Platform"/>
            <person name="Earl A."/>
            <person name="Ward D."/>
            <person name="Feldgarden M."/>
            <person name="Gevers D."/>
            <person name="Martens E."/>
            <person name="Sakamoto M."/>
            <person name="Benno Y."/>
            <person name="Suzuki N."/>
            <person name="Matsunaga N."/>
            <person name="Koshihara K."/>
            <person name="Seki M."/>
            <person name="Komiya H."/>
            <person name="Walker B."/>
            <person name="Young S."/>
            <person name="Zeng Q."/>
            <person name="Gargeya S."/>
            <person name="Fitzgerald M."/>
            <person name="Haas B."/>
            <person name="Abouelleil A."/>
            <person name="Allen A.W."/>
            <person name="Alvarado L."/>
            <person name="Arachchi H.M."/>
            <person name="Berlin A.M."/>
            <person name="Chapman S.B."/>
            <person name="Gainer-Dewar J."/>
            <person name="Goldberg J."/>
            <person name="Griggs A."/>
            <person name="Gujja S."/>
            <person name="Hansen M."/>
            <person name="Howarth C."/>
            <person name="Imamovic A."/>
            <person name="Ireland A."/>
            <person name="Larimer J."/>
            <person name="McCowan C."/>
            <person name="Murphy C."/>
            <person name="Pearson M."/>
            <person name="Poon T.W."/>
            <person name="Priest M."/>
            <person name="Roberts A."/>
            <person name="Saif S."/>
            <person name="Shea T."/>
            <person name="Sisk P."/>
            <person name="Sykes S."/>
            <person name="Wortman J."/>
            <person name="Nusbaum C."/>
            <person name="Birren B."/>
        </authorList>
    </citation>
    <scope>NUCLEOTIDE SEQUENCE [LARGE SCALE GENOMIC DNA]</scope>
    <source>
        <strain evidence="7 8">MS-1</strain>
    </source>
</reference>
<evidence type="ECO:0000313" key="8">
    <source>
        <dbReference type="Proteomes" id="UP000033035"/>
    </source>
</evidence>
<protein>
    <recommendedName>
        <fullName evidence="2">alpha-L-fucosidase</fullName>
        <ecNumber evidence="2">3.2.1.51</ecNumber>
    </recommendedName>
</protein>
<dbReference type="EMBL" id="AQHW01000015">
    <property type="protein sequence ID" value="KKB55769.1"/>
    <property type="molecule type" value="Genomic_DNA"/>
</dbReference>